<evidence type="ECO:0000256" key="1">
    <source>
        <dbReference type="SAM" id="SignalP"/>
    </source>
</evidence>
<proteinExistence type="predicted"/>
<accession>A0ABP6DAG2</accession>
<comment type="caution">
    <text evidence="2">The sequence shown here is derived from an EMBL/GenBank/DDBJ whole genome shotgun (WGS) entry which is preliminary data.</text>
</comment>
<dbReference type="Proteomes" id="UP001500151">
    <property type="component" value="Unassembled WGS sequence"/>
</dbReference>
<reference evidence="3" key="1">
    <citation type="journal article" date="2019" name="Int. J. Syst. Evol. Microbiol.">
        <title>The Global Catalogue of Microorganisms (GCM) 10K type strain sequencing project: providing services to taxonomists for standard genome sequencing and annotation.</title>
        <authorList>
            <consortium name="The Broad Institute Genomics Platform"/>
            <consortium name="The Broad Institute Genome Sequencing Center for Infectious Disease"/>
            <person name="Wu L."/>
            <person name="Ma J."/>
        </authorList>
    </citation>
    <scope>NUCLEOTIDE SEQUENCE [LARGE SCALE GENOMIC DNA]</scope>
    <source>
        <strain evidence="3">JCM 4524</strain>
    </source>
</reference>
<sequence>MRLRTMAATAAVASLVLGGVAAAPSFAADDPTTVPGVVTDVLTPEEEAQVHAQADAADTVDMYYKGERIDPASDWEGAQICVEVSEDGTMQCFDNDREANTYLSANAPTAEGRAGAKRALTDRAYRDCPSNWVCLWQNSNYSGRRLQWPTYSEAKTRHLNQYSPSFRDKASSAFINRPQRGVELYDFRSGLPDPHLFLGAGYSLYSNFANIDYTYGGSWNDKADAIKF</sequence>
<protein>
    <recommendedName>
        <fullName evidence="4">Peptidase inhibitor family I36</fullName>
    </recommendedName>
</protein>
<dbReference type="Pfam" id="PF03995">
    <property type="entry name" value="Inhibitor_I36"/>
    <property type="match status" value="1"/>
</dbReference>
<dbReference type="RefSeq" id="WP_344391567.1">
    <property type="nucleotide sequence ID" value="NZ_BAAASJ010000036.1"/>
</dbReference>
<gene>
    <name evidence="2" type="ORF">GCM10010307_39090</name>
</gene>
<keyword evidence="1" id="KW-0732">Signal</keyword>
<dbReference type="EMBL" id="BAAASJ010000036">
    <property type="protein sequence ID" value="GAA2639601.1"/>
    <property type="molecule type" value="Genomic_DNA"/>
</dbReference>
<name>A0ABP6DAG2_9ACTN</name>
<evidence type="ECO:0000313" key="2">
    <source>
        <dbReference type="EMBL" id="GAA2639601.1"/>
    </source>
</evidence>
<feature type="chain" id="PRO_5045792856" description="Peptidase inhibitor family I36" evidence="1">
    <location>
        <begin position="28"/>
        <end position="228"/>
    </location>
</feature>
<evidence type="ECO:0008006" key="4">
    <source>
        <dbReference type="Google" id="ProtNLM"/>
    </source>
</evidence>
<organism evidence="2 3">
    <name type="scientific">Streptomyces vastus</name>
    <dbReference type="NCBI Taxonomy" id="285451"/>
    <lineage>
        <taxon>Bacteria</taxon>
        <taxon>Bacillati</taxon>
        <taxon>Actinomycetota</taxon>
        <taxon>Actinomycetes</taxon>
        <taxon>Kitasatosporales</taxon>
        <taxon>Streptomycetaceae</taxon>
        <taxon>Streptomyces</taxon>
    </lineage>
</organism>
<keyword evidence="3" id="KW-1185">Reference proteome</keyword>
<evidence type="ECO:0000313" key="3">
    <source>
        <dbReference type="Proteomes" id="UP001500151"/>
    </source>
</evidence>
<feature type="signal peptide" evidence="1">
    <location>
        <begin position="1"/>
        <end position="27"/>
    </location>
</feature>
<dbReference type="Gene3D" id="2.60.20.10">
    <property type="entry name" value="Crystallins"/>
    <property type="match status" value="1"/>
</dbReference>